<evidence type="ECO:0000313" key="2">
    <source>
        <dbReference type="Proteomes" id="UP000451471"/>
    </source>
</evidence>
<keyword evidence="2" id="KW-1185">Reference proteome</keyword>
<organism evidence="1 2">
    <name type="scientific">Halomarina oriensis</name>
    <dbReference type="NCBI Taxonomy" id="671145"/>
    <lineage>
        <taxon>Archaea</taxon>
        <taxon>Methanobacteriati</taxon>
        <taxon>Methanobacteriota</taxon>
        <taxon>Stenosarchaea group</taxon>
        <taxon>Halobacteria</taxon>
        <taxon>Halobacteriales</taxon>
        <taxon>Natronomonadaceae</taxon>
        <taxon>Halomarina</taxon>
    </lineage>
</organism>
<dbReference type="Pfam" id="PF19887">
    <property type="entry name" value="DUF6360"/>
    <property type="match status" value="1"/>
</dbReference>
<name>A0A6B0GS71_9EURY</name>
<dbReference type="OrthoDB" id="156156at2157"/>
<accession>A0A6B0GS71</accession>
<evidence type="ECO:0000313" key="1">
    <source>
        <dbReference type="EMBL" id="MWG34935.1"/>
    </source>
</evidence>
<dbReference type="AlphaFoldDB" id="A0A6B0GS71"/>
<protein>
    <submittedName>
        <fullName evidence="1">Uncharacterized protein</fullName>
    </submittedName>
</protein>
<dbReference type="EMBL" id="WSZK01000015">
    <property type="protein sequence ID" value="MWG34935.1"/>
    <property type="molecule type" value="Genomic_DNA"/>
</dbReference>
<dbReference type="RefSeq" id="WP_158204564.1">
    <property type="nucleotide sequence ID" value="NZ_WSZK01000015.1"/>
</dbReference>
<dbReference type="InterPro" id="IPR045940">
    <property type="entry name" value="DUF6360"/>
</dbReference>
<gene>
    <name evidence="1" type="ORF">GQS65_10630</name>
</gene>
<sequence length="94" mass="10206">MAERILSVTAYTTLDLVDAEAEGHDFTEETDGVLNVSSPRNDPDHVSLALELDGTTLEHLPPHADRVRLSPEEARRVAAALEDEADAVEAARDD</sequence>
<comment type="caution">
    <text evidence="1">The sequence shown here is derived from an EMBL/GenBank/DDBJ whole genome shotgun (WGS) entry which is preliminary data.</text>
</comment>
<reference evidence="1 2" key="1">
    <citation type="submission" date="2019-12" db="EMBL/GenBank/DDBJ databases">
        <title>Halocatena pleomorpha gen. nov. sp. nov., an extremely halophilic archaeon of family Halobacteriaceae isolated from saltpan soil.</title>
        <authorList>
            <person name="Pal Y."/>
            <person name="Verma A."/>
            <person name="Krishnamurthi S."/>
            <person name="Kumar P."/>
        </authorList>
    </citation>
    <scope>NUCLEOTIDE SEQUENCE [LARGE SCALE GENOMIC DNA]</scope>
    <source>
        <strain evidence="1 2">JCM 16495</strain>
    </source>
</reference>
<proteinExistence type="predicted"/>
<dbReference type="Proteomes" id="UP000451471">
    <property type="component" value="Unassembled WGS sequence"/>
</dbReference>